<sequence length="391" mass="44930">MASCLGVVFLAIFSAFFPFQTGHGAEPTLKFLSFIHRHGERAPIETYPTDPYKNDSYWPEGREELLRVGKVNMHNLGRFIRARYDGFIPRKYKATDLLVRSTATNRAIMSAQLVLSGLYPPHDEQVWDRDIWVAKFWQPIPVQVLAPSIDDMLCVSRVCPLLYEDRKNFTGGPYQDIREENQEVITYIQNHTGLDFKSDSDIGIVYDNLLIEEEQGLKLPEWTKKVWPDTVISLYRRVSVALKKNPTYTKINSGVLINDLLTTMRKKINETESFNRFFNLYAAHDTTILGLWRGLGIKEPESWPSFGALFIVELHEIENKHLIKILYKNRATDEGLKVLSIRDCTKDNDKEGWCDFEVLETLMQDAVVTNYDEECYSPSISAADIPNEASC</sequence>
<comment type="similarity">
    <text evidence="2">Belongs to the histidine acid phosphatase family.</text>
</comment>
<gene>
    <name evidence="9" type="ORF">BEMITA_LOCUS11968</name>
</gene>
<evidence type="ECO:0000256" key="8">
    <source>
        <dbReference type="SAM" id="SignalP"/>
    </source>
</evidence>
<reference evidence="9" key="1">
    <citation type="submission" date="2021-12" db="EMBL/GenBank/DDBJ databases">
        <authorList>
            <person name="King R."/>
        </authorList>
    </citation>
    <scope>NUCLEOTIDE SEQUENCE</scope>
</reference>
<evidence type="ECO:0000256" key="4">
    <source>
        <dbReference type="ARBA" id="ARBA00022729"/>
    </source>
</evidence>
<organism evidence="9 10">
    <name type="scientific">Bemisia tabaci</name>
    <name type="common">Sweetpotato whitefly</name>
    <name type="synonym">Aleurodes tabaci</name>
    <dbReference type="NCBI Taxonomy" id="7038"/>
    <lineage>
        <taxon>Eukaryota</taxon>
        <taxon>Metazoa</taxon>
        <taxon>Ecdysozoa</taxon>
        <taxon>Arthropoda</taxon>
        <taxon>Hexapoda</taxon>
        <taxon>Insecta</taxon>
        <taxon>Pterygota</taxon>
        <taxon>Neoptera</taxon>
        <taxon>Paraneoptera</taxon>
        <taxon>Hemiptera</taxon>
        <taxon>Sternorrhyncha</taxon>
        <taxon>Aleyrodoidea</taxon>
        <taxon>Aleyrodidae</taxon>
        <taxon>Aleyrodinae</taxon>
        <taxon>Bemisia</taxon>
    </lineage>
</organism>
<dbReference type="InterPro" id="IPR033379">
    <property type="entry name" value="Acid_Pase_AS"/>
</dbReference>
<accession>A0A9P0F5V7</accession>
<evidence type="ECO:0000256" key="1">
    <source>
        <dbReference type="ARBA" id="ARBA00000032"/>
    </source>
</evidence>
<evidence type="ECO:0000256" key="6">
    <source>
        <dbReference type="ARBA" id="ARBA00023157"/>
    </source>
</evidence>
<feature type="chain" id="PRO_5040282104" description="acid phosphatase" evidence="8">
    <location>
        <begin position="25"/>
        <end position="391"/>
    </location>
</feature>
<protein>
    <recommendedName>
        <fullName evidence="3">acid phosphatase</fullName>
        <ecNumber evidence="3">3.1.3.2</ecNumber>
    </recommendedName>
</protein>
<dbReference type="Proteomes" id="UP001152759">
    <property type="component" value="Chromosome 7"/>
</dbReference>
<dbReference type="GO" id="GO:0003993">
    <property type="term" value="F:acid phosphatase activity"/>
    <property type="evidence" value="ECO:0007669"/>
    <property type="project" value="UniProtKB-EC"/>
</dbReference>
<dbReference type="InterPro" id="IPR050645">
    <property type="entry name" value="Histidine_acid_phosphatase"/>
</dbReference>
<dbReference type="InterPro" id="IPR029033">
    <property type="entry name" value="His_PPase_superfam"/>
</dbReference>
<dbReference type="EC" id="3.1.3.2" evidence="3"/>
<keyword evidence="10" id="KW-1185">Reference proteome</keyword>
<evidence type="ECO:0000256" key="5">
    <source>
        <dbReference type="ARBA" id="ARBA00022801"/>
    </source>
</evidence>
<evidence type="ECO:0000256" key="7">
    <source>
        <dbReference type="ARBA" id="ARBA00023180"/>
    </source>
</evidence>
<dbReference type="PANTHER" id="PTHR11567:SF211">
    <property type="entry name" value="PROSTATIC ACID PHOSPHATASE"/>
    <property type="match status" value="1"/>
</dbReference>
<dbReference type="AlphaFoldDB" id="A0A9P0F5V7"/>
<dbReference type="Pfam" id="PF00328">
    <property type="entry name" value="His_Phos_2"/>
    <property type="match status" value="1"/>
</dbReference>
<evidence type="ECO:0000313" key="9">
    <source>
        <dbReference type="EMBL" id="CAH0393585.1"/>
    </source>
</evidence>
<keyword evidence="7" id="KW-0325">Glycoprotein</keyword>
<keyword evidence="6" id="KW-1015">Disulfide bond</keyword>
<evidence type="ECO:0000256" key="3">
    <source>
        <dbReference type="ARBA" id="ARBA00012646"/>
    </source>
</evidence>
<dbReference type="Gene3D" id="3.40.50.1240">
    <property type="entry name" value="Phosphoglycerate mutase-like"/>
    <property type="match status" value="1"/>
</dbReference>
<name>A0A9P0F5V7_BEMTA</name>
<dbReference type="SUPFAM" id="SSF53254">
    <property type="entry name" value="Phosphoglycerate mutase-like"/>
    <property type="match status" value="1"/>
</dbReference>
<dbReference type="KEGG" id="btab:109044174"/>
<evidence type="ECO:0000256" key="2">
    <source>
        <dbReference type="ARBA" id="ARBA00005375"/>
    </source>
</evidence>
<keyword evidence="5" id="KW-0378">Hydrolase</keyword>
<feature type="signal peptide" evidence="8">
    <location>
        <begin position="1"/>
        <end position="24"/>
    </location>
</feature>
<comment type="catalytic activity">
    <reaction evidence="1">
        <text>a phosphate monoester + H2O = an alcohol + phosphate</text>
        <dbReference type="Rhea" id="RHEA:15017"/>
        <dbReference type="ChEBI" id="CHEBI:15377"/>
        <dbReference type="ChEBI" id="CHEBI:30879"/>
        <dbReference type="ChEBI" id="CHEBI:43474"/>
        <dbReference type="ChEBI" id="CHEBI:67140"/>
        <dbReference type="EC" id="3.1.3.2"/>
    </reaction>
</comment>
<dbReference type="InterPro" id="IPR000560">
    <property type="entry name" value="His_Pase_clade-2"/>
</dbReference>
<proteinExistence type="inferred from homology"/>
<dbReference type="PANTHER" id="PTHR11567">
    <property type="entry name" value="ACID PHOSPHATASE-RELATED"/>
    <property type="match status" value="1"/>
</dbReference>
<evidence type="ECO:0000313" key="10">
    <source>
        <dbReference type="Proteomes" id="UP001152759"/>
    </source>
</evidence>
<keyword evidence="4 8" id="KW-0732">Signal</keyword>
<dbReference type="CDD" id="cd07061">
    <property type="entry name" value="HP_HAP_like"/>
    <property type="match status" value="1"/>
</dbReference>
<dbReference type="EMBL" id="OU963868">
    <property type="protein sequence ID" value="CAH0393585.1"/>
    <property type="molecule type" value="Genomic_DNA"/>
</dbReference>
<dbReference type="PROSITE" id="PS00616">
    <property type="entry name" value="HIS_ACID_PHOSPHAT_1"/>
    <property type="match status" value="1"/>
</dbReference>